<evidence type="ECO:0000259" key="5">
    <source>
        <dbReference type="PROSITE" id="PS01033"/>
    </source>
</evidence>
<organism evidence="6 7">
    <name type="scientific">Caenorhabditis auriculariae</name>
    <dbReference type="NCBI Taxonomy" id="2777116"/>
    <lineage>
        <taxon>Eukaryota</taxon>
        <taxon>Metazoa</taxon>
        <taxon>Ecdysozoa</taxon>
        <taxon>Nematoda</taxon>
        <taxon>Chromadorea</taxon>
        <taxon>Rhabditida</taxon>
        <taxon>Rhabditina</taxon>
        <taxon>Rhabditomorpha</taxon>
        <taxon>Rhabditoidea</taxon>
        <taxon>Rhabditidae</taxon>
        <taxon>Peloderinae</taxon>
        <taxon>Caenorhabditis</taxon>
    </lineage>
</organism>
<keyword evidence="7" id="KW-1185">Reference proteome</keyword>
<proteinExistence type="inferred from homology"/>
<accession>A0A8S1H744</accession>
<evidence type="ECO:0000313" key="7">
    <source>
        <dbReference type="Proteomes" id="UP000835052"/>
    </source>
</evidence>
<dbReference type="InterPro" id="IPR000971">
    <property type="entry name" value="Globin"/>
</dbReference>
<keyword evidence="2" id="KW-0479">Metal-binding</keyword>
<dbReference type="Pfam" id="PF00042">
    <property type="entry name" value="Globin"/>
    <property type="match status" value="1"/>
</dbReference>
<dbReference type="Proteomes" id="UP000835052">
    <property type="component" value="Unassembled WGS sequence"/>
</dbReference>
<keyword evidence="3" id="KW-0408">Iron</keyword>
<comment type="caution">
    <text evidence="6">The sequence shown here is derived from an EMBL/GenBank/DDBJ whole genome shotgun (WGS) entry which is preliminary data.</text>
</comment>
<dbReference type="SUPFAM" id="SSF46458">
    <property type="entry name" value="Globin-like"/>
    <property type="match status" value="1"/>
</dbReference>
<comment type="similarity">
    <text evidence="4">Belongs to the globin family.</text>
</comment>
<keyword evidence="4" id="KW-0813">Transport</keyword>
<evidence type="ECO:0000256" key="4">
    <source>
        <dbReference type="RuleBase" id="RU000356"/>
    </source>
</evidence>
<evidence type="ECO:0000256" key="2">
    <source>
        <dbReference type="ARBA" id="ARBA00022723"/>
    </source>
</evidence>
<dbReference type="Gene3D" id="1.10.490.10">
    <property type="entry name" value="Globins"/>
    <property type="match status" value="1"/>
</dbReference>
<dbReference type="GO" id="GO:0005344">
    <property type="term" value="F:oxygen carrier activity"/>
    <property type="evidence" value="ECO:0007669"/>
    <property type="project" value="UniProtKB-KW"/>
</dbReference>
<reference evidence="6" key="1">
    <citation type="submission" date="2020-10" db="EMBL/GenBank/DDBJ databases">
        <authorList>
            <person name="Kikuchi T."/>
        </authorList>
    </citation>
    <scope>NUCLEOTIDE SEQUENCE</scope>
    <source>
        <strain evidence="6">NKZ352</strain>
    </source>
</reference>
<dbReference type="AlphaFoldDB" id="A0A8S1H744"/>
<dbReference type="InterPro" id="IPR009050">
    <property type="entry name" value="Globin-like_sf"/>
</dbReference>
<dbReference type="InterPro" id="IPR044399">
    <property type="entry name" value="Mb-like_M"/>
</dbReference>
<dbReference type="GO" id="GO:0019825">
    <property type="term" value="F:oxygen binding"/>
    <property type="evidence" value="ECO:0007669"/>
    <property type="project" value="InterPro"/>
</dbReference>
<gene>
    <name evidence="6" type="ORF">CAUJ_LOCUS7313</name>
</gene>
<dbReference type="PANTHER" id="PTHR46458:SF22">
    <property type="entry name" value="GLOBIN FAMILY PROFILE DOMAIN-CONTAINING PROTEIN"/>
    <property type="match status" value="1"/>
</dbReference>
<dbReference type="InterPro" id="IPR012292">
    <property type="entry name" value="Globin/Proto"/>
</dbReference>
<sequence length="247" mass="29102">MHCSRHSRIMSRADPASRELWTSVSCERRHSRPATELEMMSSHSSTTSLSWHDFTSDEKRQIRRLWTAIDAKKTYVAQDIYEMIFNQCPEARRLFPKMKFVNSKPDRRNNEFTFQAMRFMQVIEAGVEALDNLSSLDVILDNLGRRHGKLEVNGKFRPYYWSTFLECSVFCVRKELTNSRKFANEDIDEAIVCFRTLLRDIMRKIKTGYNADICHRLTQMAINSEQRKMSVPTIHKNNSEKDFDELL</sequence>
<feature type="domain" description="Globin" evidence="5">
    <location>
        <begin position="53"/>
        <end position="203"/>
    </location>
</feature>
<evidence type="ECO:0000256" key="1">
    <source>
        <dbReference type="ARBA" id="ARBA00022617"/>
    </source>
</evidence>
<keyword evidence="1 4" id="KW-0349">Heme</keyword>
<dbReference type="OrthoDB" id="436496at2759"/>
<dbReference type="PANTHER" id="PTHR46458">
    <property type="entry name" value="BLR2807 PROTEIN"/>
    <property type="match status" value="1"/>
</dbReference>
<evidence type="ECO:0000313" key="6">
    <source>
        <dbReference type="EMBL" id="CAD6191394.1"/>
    </source>
</evidence>
<keyword evidence="4" id="KW-0561">Oxygen transport</keyword>
<evidence type="ECO:0000256" key="3">
    <source>
        <dbReference type="ARBA" id="ARBA00023004"/>
    </source>
</evidence>
<dbReference type="EMBL" id="CAJGYM010000020">
    <property type="protein sequence ID" value="CAD6191394.1"/>
    <property type="molecule type" value="Genomic_DNA"/>
</dbReference>
<dbReference type="CDD" id="cd01040">
    <property type="entry name" value="Mb-like"/>
    <property type="match status" value="1"/>
</dbReference>
<dbReference type="PROSITE" id="PS01033">
    <property type="entry name" value="GLOBIN"/>
    <property type="match status" value="1"/>
</dbReference>
<dbReference type="GO" id="GO:0020037">
    <property type="term" value="F:heme binding"/>
    <property type="evidence" value="ECO:0007669"/>
    <property type="project" value="InterPro"/>
</dbReference>
<protein>
    <recommendedName>
        <fullName evidence="5">Globin domain-containing protein</fullName>
    </recommendedName>
</protein>
<dbReference type="GO" id="GO:0046872">
    <property type="term" value="F:metal ion binding"/>
    <property type="evidence" value="ECO:0007669"/>
    <property type="project" value="UniProtKB-KW"/>
</dbReference>
<name>A0A8S1H744_9PELO</name>
<dbReference type="InterPro" id="IPR050532">
    <property type="entry name" value="Globin-like_OT"/>
</dbReference>